<dbReference type="EMBL" id="RCXL01000094">
    <property type="protein sequence ID" value="RYT65805.1"/>
    <property type="molecule type" value="Genomic_DNA"/>
</dbReference>
<reference evidence="2 3" key="2">
    <citation type="journal article" date="2019" name="Science, e1252229">
        <title>Invertible promoters mediate bacterial phase variation, antibiotic resistance, and host adaptation in the gut.</title>
        <authorList>
            <person name="Jiang X."/>
            <person name="Hall A.B."/>
            <person name="Arthur T.D."/>
            <person name="Plichta D.R."/>
            <person name="Covington C.T."/>
            <person name="Poyet M."/>
            <person name="Crothers J."/>
            <person name="Moses P.L."/>
            <person name="Tolonen A.C."/>
            <person name="Vlamakis H."/>
            <person name="Alm E.J."/>
            <person name="Xavier R.J."/>
        </authorList>
    </citation>
    <scope>NUCLEOTIDE SEQUENCE [LARGE SCALE GENOMIC DNA]</scope>
    <source>
        <strain evidence="2">Bj_0095</strain>
        <strain evidence="3">bj_0095</strain>
    </source>
</reference>
<accession>A0A4Q5GF16</accession>
<dbReference type="Proteomes" id="UP000335496">
    <property type="component" value="Unassembled WGS sequence"/>
</dbReference>
<dbReference type="AlphaFoldDB" id="A0A4Q5GF16"/>
<reference evidence="1 4" key="1">
    <citation type="journal article" date="2019" name="Nat. Med.">
        <title>A library of human gut bacterial isolates paired with longitudinal multiomics data enables mechanistic microbiome research.</title>
        <authorList>
            <person name="Poyet M."/>
            <person name="Groussin M."/>
            <person name="Gibbons S.M."/>
            <person name="Avila-Pacheco J."/>
            <person name="Jiang X."/>
            <person name="Kearney S.M."/>
            <person name="Perrotta A.R."/>
            <person name="Berdy B."/>
            <person name="Zhao S."/>
            <person name="Lieberman T.D."/>
            <person name="Swanson P.K."/>
            <person name="Smith M."/>
            <person name="Roesemann S."/>
            <person name="Alexander J.E."/>
            <person name="Rich S.A."/>
            <person name="Livny J."/>
            <person name="Vlamakis H."/>
            <person name="Clish C."/>
            <person name="Bullock K."/>
            <person name="Deik A."/>
            <person name="Scott J."/>
            <person name="Pierce K.A."/>
            <person name="Xavier R.J."/>
            <person name="Alm E.J."/>
        </authorList>
    </citation>
    <scope>NUCLEOTIDE SEQUENCE [LARGE SCALE GENOMIC DNA]</scope>
    <source>
        <strain evidence="1 4">BIOML-A1</strain>
    </source>
</reference>
<dbReference type="GO" id="GO:0016301">
    <property type="term" value="F:kinase activity"/>
    <property type="evidence" value="ECO:0007669"/>
    <property type="project" value="UniProtKB-KW"/>
</dbReference>
<gene>
    <name evidence="2" type="ORF">EAJ03_20085</name>
    <name evidence="1" type="ORF">F2Z23_20055</name>
</gene>
<dbReference type="Proteomes" id="UP000291917">
    <property type="component" value="Unassembled WGS sequence"/>
</dbReference>
<comment type="caution">
    <text evidence="2">The sequence shown here is derived from an EMBL/GenBank/DDBJ whole genome shotgun (WGS) entry which is preliminary data.</text>
</comment>
<evidence type="ECO:0000313" key="2">
    <source>
        <dbReference type="EMBL" id="RYT65805.1"/>
    </source>
</evidence>
<evidence type="ECO:0000313" key="4">
    <source>
        <dbReference type="Proteomes" id="UP000335496"/>
    </source>
</evidence>
<keyword evidence="4" id="KW-1185">Reference proteome</keyword>
<keyword evidence="2" id="KW-0808">Transferase</keyword>
<evidence type="ECO:0000313" key="3">
    <source>
        <dbReference type="Proteomes" id="UP000291917"/>
    </source>
</evidence>
<protein>
    <submittedName>
        <fullName evidence="2">Kinase</fullName>
    </submittedName>
</protein>
<dbReference type="EMBL" id="VVZX01000079">
    <property type="protein sequence ID" value="KAA5266311.1"/>
    <property type="molecule type" value="Genomic_DNA"/>
</dbReference>
<evidence type="ECO:0000313" key="1">
    <source>
        <dbReference type="EMBL" id="KAA5266311.1"/>
    </source>
</evidence>
<sequence length="332" mass="38354">MEYFGKTVCATYDELTSGNDPVIKPGTLKSLQYRKRVDVISRGGGGGNIALYVYSSLPERYRIRFEQKYGDPVELIKEQCMKDRLKIDDAARTFFEDYRYDKAGEMVSLTERKKEEYTINASVLNELISILNDREGYRKALGGSTKKVWETIIGTADRLRDSYGHTLPENAARLKDKINQYKKEGYSCLISKKMGNDNTLKITEEAGNMIIALKRSSVPVYTDAQIFVEFNRIAEEKGWKQLRSIQSLRGFLNRPDIEPLWYDAVHGELKAHQRYSRKNKTELPSMRDSLWYGDGTKINLYYKDYDKDGKLVVRTTQVYEVIDAYSEVFLGY</sequence>
<proteinExistence type="predicted"/>
<feature type="non-terminal residue" evidence="2">
    <location>
        <position position="332"/>
    </location>
</feature>
<keyword evidence="2" id="KW-0418">Kinase</keyword>
<name>A0A4Q5GF16_9BACE</name>
<organism evidence="2 3">
    <name type="scientific">Bacteroides eggerthii</name>
    <dbReference type="NCBI Taxonomy" id="28111"/>
    <lineage>
        <taxon>Bacteria</taxon>
        <taxon>Pseudomonadati</taxon>
        <taxon>Bacteroidota</taxon>
        <taxon>Bacteroidia</taxon>
        <taxon>Bacteroidales</taxon>
        <taxon>Bacteroidaceae</taxon>
        <taxon>Bacteroides</taxon>
    </lineage>
</organism>